<dbReference type="InterPro" id="IPR018394">
    <property type="entry name" value="DNA_photolyase_1_CS_C"/>
</dbReference>
<dbReference type="Gene3D" id="3.40.50.620">
    <property type="entry name" value="HUPs"/>
    <property type="match status" value="1"/>
</dbReference>
<name>A0A7X0H9N1_9BACT</name>
<feature type="site" description="Electron transfer via tryptophanyl radical" evidence="9">
    <location>
        <position position="397"/>
    </location>
</feature>
<feature type="site" description="Electron transfer via tryptophanyl radical" evidence="9">
    <location>
        <position position="321"/>
    </location>
</feature>
<accession>A0A7X0H9N1</accession>
<dbReference type="InterPro" id="IPR036134">
    <property type="entry name" value="Crypto/Photolyase_FAD-like_sf"/>
</dbReference>
<evidence type="ECO:0000313" key="13">
    <source>
        <dbReference type="Proteomes" id="UP000541810"/>
    </source>
</evidence>
<dbReference type="GO" id="GO:0000719">
    <property type="term" value="P:photoreactive repair"/>
    <property type="evidence" value="ECO:0007669"/>
    <property type="project" value="UniProtKB-ARBA"/>
</dbReference>
<evidence type="ECO:0000256" key="9">
    <source>
        <dbReference type="PIRSR" id="PIRSR602081-2"/>
    </source>
</evidence>
<feature type="domain" description="Photolyase/cryptochrome alpha/beta" evidence="11">
    <location>
        <begin position="5"/>
        <end position="139"/>
    </location>
</feature>
<evidence type="ECO:0000256" key="3">
    <source>
        <dbReference type="ARBA" id="ARBA00014046"/>
    </source>
</evidence>
<dbReference type="Pfam" id="PF00875">
    <property type="entry name" value="DNA_photolyase"/>
    <property type="match status" value="1"/>
</dbReference>
<dbReference type="InterPro" id="IPR006050">
    <property type="entry name" value="DNA_photolyase_N"/>
</dbReference>
<dbReference type="FunFam" id="1.10.579.10:FF:000003">
    <property type="entry name" value="Deoxyribodipyrimidine photo-lyase"/>
    <property type="match status" value="1"/>
</dbReference>
<dbReference type="PANTHER" id="PTHR11455">
    <property type="entry name" value="CRYPTOCHROME"/>
    <property type="match status" value="1"/>
</dbReference>
<dbReference type="Gene3D" id="1.10.579.10">
    <property type="entry name" value="DNA Cyclobutane Dipyrimidine Photolyase, subunit A, domain 3"/>
    <property type="match status" value="1"/>
</dbReference>
<comment type="catalytic activity">
    <reaction evidence="7">
        <text>cyclobutadipyrimidine (in DNA) = 2 pyrimidine residues (in DNA).</text>
        <dbReference type="EC" id="4.1.99.3"/>
    </reaction>
</comment>
<dbReference type="EMBL" id="JACHGY010000001">
    <property type="protein sequence ID" value="MBB6431662.1"/>
    <property type="molecule type" value="Genomic_DNA"/>
</dbReference>
<evidence type="ECO:0000256" key="6">
    <source>
        <dbReference type="ARBA" id="ARBA00022991"/>
    </source>
</evidence>
<dbReference type="InterPro" id="IPR002081">
    <property type="entry name" value="Cryptochrome/DNA_photolyase_1"/>
</dbReference>
<proteinExistence type="inferred from homology"/>
<dbReference type="Pfam" id="PF03441">
    <property type="entry name" value="FAD_binding_7"/>
    <property type="match status" value="1"/>
</dbReference>
<dbReference type="Proteomes" id="UP000541810">
    <property type="component" value="Unassembled WGS sequence"/>
</dbReference>
<organism evidence="12 13">
    <name type="scientific">Algisphaera agarilytica</name>
    <dbReference type="NCBI Taxonomy" id="1385975"/>
    <lineage>
        <taxon>Bacteria</taxon>
        <taxon>Pseudomonadati</taxon>
        <taxon>Planctomycetota</taxon>
        <taxon>Phycisphaerae</taxon>
        <taxon>Phycisphaerales</taxon>
        <taxon>Phycisphaeraceae</taxon>
        <taxon>Algisphaera</taxon>
    </lineage>
</organism>
<evidence type="ECO:0000256" key="1">
    <source>
        <dbReference type="ARBA" id="ARBA00001932"/>
    </source>
</evidence>
<dbReference type="PRINTS" id="PR00147">
    <property type="entry name" value="DNAPHOTLYASE"/>
</dbReference>
<evidence type="ECO:0000259" key="11">
    <source>
        <dbReference type="PROSITE" id="PS51645"/>
    </source>
</evidence>
<keyword evidence="13" id="KW-1185">Reference proteome</keyword>
<evidence type="ECO:0000313" key="12">
    <source>
        <dbReference type="EMBL" id="MBB6431662.1"/>
    </source>
</evidence>
<dbReference type="InterPro" id="IPR005101">
    <property type="entry name" value="Cryptochr/Photolyase_FAD-bd"/>
</dbReference>
<keyword evidence="4 8" id="KW-0285">Flavoprotein</keyword>
<dbReference type="InterPro" id="IPR014729">
    <property type="entry name" value="Rossmann-like_a/b/a_fold"/>
</dbReference>
<dbReference type="GO" id="GO:0003904">
    <property type="term" value="F:deoxyribodipyrimidine photo-lyase activity"/>
    <property type="evidence" value="ECO:0007669"/>
    <property type="project" value="UniProtKB-EC"/>
</dbReference>
<dbReference type="EC" id="4.1.99.3" evidence="2"/>
<feature type="binding site" evidence="8">
    <location>
        <position position="232"/>
    </location>
    <ligand>
        <name>FAD</name>
        <dbReference type="ChEBI" id="CHEBI:57692"/>
    </ligand>
</feature>
<evidence type="ECO:0000256" key="2">
    <source>
        <dbReference type="ARBA" id="ARBA00013149"/>
    </source>
</evidence>
<evidence type="ECO:0000256" key="8">
    <source>
        <dbReference type="PIRSR" id="PIRSR602081-1"/>
    </source>
</evidence>
<dbReference type="PANTHER" id="PTHR11455:SF18">
    <property type="entry name" value="SI:CH1073-390K14.1"/>
    <property type="match status" value="1"/>
</dbReference>
<comment type="similarity">
    <text evidence="10">Belongs to the DNA photolyase family.</text>
</comment>
<feature type="site" description="Electron transfer via tryptophanyl radical" evidence="9">
    <location>
        <position position="374"/>
    </location>
</feature>
<dbReference type="PROSITE" id="PS00394">
    <property type="entry name" value="DNA_PHOTOLYASES_1_1"/>
    <property type="match status" value="1"/>
</dbReference>
<comment type="caution">
    <text evidence="12">The sequence shown here is derived from an EMBL/GenBank/DDBJ whole genome shotgun (WGS) entry which is preliminary data.</text>
</comment>
<dbReference type="PROSITE" id="PS51645">
    <property type="entry name" value="PHR_CRY_ALPHA_BETA"/>
    <property type="match status" value="1"/>
</dbReference>
<keyword evidence="5 8" id="KW-0274">FAD</keyword>
<dbReference type="GO" id="GO:0003677">
    <property type="term" value="F:DNA binding"/>
    <property type="evidence" value="ECO:0007669"/>
    <property type="project" value="TreeGrafter"/>
</dbReference>
<sequence>MNQAPVTIVWFRQDLRLADNPALLAAVERANEQGGAVVPVYIWSPEEEGGWAAGGARRWWLHHSLRSLDQSLKALGSQLVLREGPTQEVLEELITQTSACAVFWNRRYEPASIERDQNIKRWLRDERSIAAESFNSHLLYEPWEIETGGGGPYKVFSPFWRNAKNQPTPDLPREAPESIPAPSQWPASVVLEALGLEPTRDWKDGLAEAFTPGEPAAQEKLDTFLDDAIRQYKDDRNFPAKPGTSKLSPHLVHGEISPRQCYHAARKFMADGRRNLSKDELKQCEHYVQELGWREFAYHVLYHFPETPREPLQKKYARFPWKEDAEHLKNWQRGQTGYPIIDAGMRELYATGWMHNRVRMIVASFLVKDLLISWEQGAEWFWDTLLDADLANNTLGWQWAGGCGADAAPYFRIFNPILQGEKFDKDGEYVRQWVPEIAALPDRILHKPWEAPPMQLAAAGITLGETYPYPIVDHKQARDSALAALDAVKGQ</sequence>
<dbReference type="RefSeq" id="WP_184679113.1">
    <property type="nucleotide sequence ID" value="NZ_JACHGY010000001.1"/>
</dbReference>
<dbReference type="SUPFAM" id="SSF48173">
    <property type="entry name" value="Cryptochrome/photolyase FAD-binding domain"/>
    <property type="match status" value="1"/>
</dbReference>
<reference evidence="12 13" key="1">
    <citation type="submission" date="2020-08" db="EMBL/GenBank/DDBJ databases">
        <title>Genomic Encyclopedia of Type Strains, Phase IV (KMG-IV): sequencing the most valuable type-strain genomes for metagenomic binning, comparative biology and taxonomic classification.</title>
        <authorList>
            <person name="Goeker M."/>
        </authorList>
    </citation>
    <scope>NUCLEOTIDE SEQUENCE [LARGE SCALE GENOMIC DNA]</scope>
    <source>
        <strain evidence="12 13">DSM 103725</strain>
    </source>
</reference>
<evidence type="ECO:0000256" key="10">
    <source>
        <dbReference type="RuleBase" id="RU004182"/>
    </source>
</evidence>
<feature type="binding site" evidence="8">
    <location>
        <position position="287"/>
    </location>
    <ligand>
        <name>FAD</name>
        <dbReference type="ChEBI" id="CHEBI:57692"/>
    </ligand>
</feature>
<evidence type="ECO:0000256" key="7">
    <source>
        <dbReference type="ARBA" id="ARBA00033999"/>
    </source>
</evidence>
<dbReference type="AlphaFoldDB" id="A0A7X0H9N1"/>
<dbReference type="InterPro" id="IPR036155">
    <property type="entry name" value="Crypto/Photolyase_N_sf"/>
</dbReference>
<comment type="cofactor">
    <cofactor evidence="1">
        <name>(6R)-5,10-methylene-5,6,7,8-tetrahydrofolate</name>
        <dbReference type="ChEBI" id="CHEBI:15636"/>
    </cofactor>
</comment>
<feature type="binding site" evidence="8">
    <location>
        <begin position="387"/>
        <end position="389"/>
    </location>
    <ligand>
        <name>FAD</name>
        <dbReference type="ChEBI" id="CHEBI:57692"/>
    </ligand>
</feature>
<feature type="binding site" evidence="8">
    <location>
        <begin position="244"/>
        <end position="248"/>
    </location>
    <ligand>
        <name>FAD</name>
        <dbReference type="ChEBI" id="CHEBI:57692"/>
    </ligand>
</feature>
<dbReference type="GO" id="GO:0071949">
    <property type="term" value="F:FAD binding"/>
    <property type="evidence" value="ECO:0007669"/>
    <property type="project" value="TreeGrafter"/>
</dbReference>
<protein>
    <recommendedName>
        <fullName evidence="3">Deoxyribodipyrimidine photo-lyase</fullName>
        <ecNumber evidence="2">4.1.99.3</ecNumber>
    </recommendedName>
</protein>
<dbReference type="GO" id="GO:0043153">
    <property type="term" value="P:entrainment of circadian clock by photoperiod"/>
    <property type="evidence" value="ECO:0007669"/>
    <property type="project" value="TreeGrafter"/>
</dbReference>
<dbReference type="Gene3D" id="1.25.40.80">
    <property type="match status" value="1"/>
</dbReference>
<comment type="cofactor">
    <cofactor evidence="8">
        <name>FAD</name>
        <dbReference type="ChEBI" id="CHEBI:57692"/>
    </cofactor>
    <text evidence="8">Binds 1 FAD per subunit.</text>
</comment>
<dbReference type="GO" id="GO:0032922">
    <property type="term" value="P:circadian regulation of gene expression"/>
    <property type="evidence" value="ECO:0007669"/>
    <property type="project" value="TreeGrafter"/>
</dbReference>
<dbReference type="SUPFAM" id="SSF52425">
    <property type="entry name" value="Cryptochrome/photolyase, N-terminal domain"/>
    <property type="match status" value="1"/>
</dbReference>
<gene>
    <name evidence="12" type="ORF">HNQ40_003468</name>
</gene>
<evidence type="ECO:0000256" key="4">
    <source>
        <dbReference type="ARBA" id="ARBA00022630"/>
    </source>
</evidence>
<keyword evidence="12" id="KW-0456">Lyase</keyword>
<dbReference type="GO" id="GO:0005737">
    <property type="term" value="C:cytoplasm"/>
    <property type="evidence" value="ECO:0007669"/>
    <property type="project" value="TreeGrafter"/>
</dbReference>
<evidence type="ECO:0000256" key="5">
    <source>
        <dbReference type="ARBA" id="ARBA00022827"/>
    </source>
</evidence>
<keyword evidence="6 10" id="KW-0157">Chromophore</keyword>